<evidence type="ECO:0000256" key="1">
    <source>
        <dbReference type="ARBA" id="ARBA00022559"/>
    </source>
</evidence>
<feature type="disulfide bond" description="Interchain (with AhpC); in linked form" evidence="6">
    <location>
        <position position="144"/>
    </location>
</feature>
<feature type="active site" description="Proton donor" evidence="6">
    <location>
        <position position="141"/>
    </location>
</feature>
<dbReference type="Pfam" id="PF02627">
    <property type="entry name" value="CMD"/>
    <property type="match status" value="1"/>
</dbReference>
<accession>A0A5B9WAW6</accession>
<dbReference type="PANTHER" id="PTHR33930">
    <property type="entry name" value="ALKYL HYDROPEROXIDE REDUCTASE AHPD"/>
    <property type="match status" value="1"/>
</dbReference>
<proteinExistence type="inferred from homology"/>
<dbReference type="AlphaFoldDB" id="A0A5B9WAW6"/>
<keyword evidence="1 6" id="KW-0575">Peroxidase</keyword>
<reference evidence="8 9" key="1">
    <citation type="submission" date="2019-08" db="EMBL/GenBank/DDBJ databases">
        <title>Deep-cultivation of Planctomycetes and their phenomic and genomic characterization uncovers novel biology.</title>
        <authorList>
            <person name="Wiegand S."/>
            <person name="Jogler M."/>
            <person name="Boedeker C."/>
            <person name="Pinto D."/>
            <person name="Vollmers J."/>
            <person name="Rivas-Marin E."/>
            <person name="Kohn T."/>
            <person name="Peeters S.H."/>
            <person name="Heuer A."/>
            <person name="Rast P."/>
            <person name="Oberbeckmann S."/>
            <person name="Bunk B."/>
            <person name="Jeske O."/>
            <person name="Meyerdierks A."/>
            <person name="Storesund J.E."/>
            <person name="Kallscheuer N."/>
            <person name="Luecker S."/>
            <person name="Lage O.M."/>
            <person name="Pohl T."/>
            <person name="Merkel B.J."/>
            <person name="Hornburger P."/>
            <person name="Mueller R.-W."/>
            <person name="Bruemmer F."/>
            <person name="Labrenz M."/>
            <person name="Spormann A.M."/>
            <person name="Op den Camp H."/>
            <person name="Overmann J."/>
            <person name="Amann R."/>
            <person name="Jetten M.S.M."/>
            <person name="Mascher T."/>
            <person name="Medema M.H."/>
            <person name="Devos D.P."/>
            <person name="Kaster A.-K."/>
            <person name="Ovreas L."/>
            <person name="Rohde M."/>
            <person name="Galperin M.Y."/>
            <person name="Jogler C."/>
        </authorList>
    </citation>
    <scope>NUCLEOTIDE SEQUENCE [LARGE SCALE GENOMIC DNA]</scope>
    <source>
        <strain evidence="8 9">OJF2</strain>
    </source>
</reference>
<dbReference type="InterPro" id="IPR029032">
    <property type="entry name" value="AhpD-like"/>
</dbReference>
<keyword evidence="3 6" id="KW-0560">Oxidoreductase</keyword>
<dbReference type="GO" id="GO:0006979">
    <property type="term" value="P:response to oxidative stress"/>
    <property type="evidence" value="ECO:0007669"/>
    <property type="project" value="InterPro"/>
</dbReference>
<dbReference type="InterPro" id="IPR004675">
    <property type="entry name" value="AhpD_core"/>
</dbReference>
<evidence type="ECO:0000256" key="2">
    <source>
        <dbReference type="ARBA" id="ARBA00022862"/>
    </source>
</evidence>
<evidence type="ECO:0000313" key="8">
    <source>
        <dbReference type="EMBL" id="QEH37663.1"/>
    </source>
</evidence>
<feature type="active site" description="Cysteine sulfenic acid (-SOH) intermediate" evidence="6">
    <location>
        <position position="144"/>
    </location>
</feature>
<evidence type="ECO:0000256" key="3">
    <source>
        <dbReference type="ARBA" id="ARBA00023002"/>
    </source>
</evidence>
<evidence type="ECO:0000256" key="5">
    <source>
        <dbReference type="ARBA" id="ARBA00023284"/>
    </source>
</evidence>
<dbReference type="GO" id="GO:0045454">
    <property type="term" value="P:cell redox homeostasis"/>
    <property type="evidence" value="ECO:0007669"/>
    <property type="project" value="TreeGrafter"/>
</dbReference>
<protein>
    <recommendedName>
        <fullName evidence="6">Alkyl hydroperoxide reductase AhpD</fullName>
        <ecNumber evidence="6">1.11.1.28</ecNumber>
    </recommendedName>
    <alternativeName>
        <fullName evidence="6">Alkylhydroperoxidase AhpD</fullName>
    </alternativeName>
</protein>
<evidence type="ECO:0000256" key="4">
    <source>
        <dbReference type="ARBA" id="ARBA00023157"/>
    </source>
</evidence>
<comment type="catalytic activity">
    <reaction evidence="6">
        <text>N(6)-[(R)-dihydrolipoyl]-L-lysyl-[lipoyl-carrier protein] + a hydroperoxide = N(6)-[(R)-lipoyl]-L-lysyl-[lipoyl-carrier protein] + an alcohol + H2O</text>
        <dbReference type="Rhea" id="RHEA:62636"/>
        <dbReference type="Rhea" id="RHEA-COMP:10502"/>
        <dbReference type="Rhea" id="RHEA-COMP:16355"/>
        <dbReference type="ChEBI" id="CHEBI:15377"/>
        <dbReference type="ChEBI" id="CHEBI:30879"/>
        <dbReference type="ChEBI" id="CHEBI:35924"/>
        <dbReference type="ChEBI" id="CHEBI:83099"/>
        <dbReference type="ChEBI" id="CHEBI:83100"/>
        <dbReference type="EC" id="1.11.1.28"/>
    </reaction>
</comment>
<keyword evidence="4 6" id="KW-1015">Disulfide bond</keyword>
<sequence length="188" mass="19983">MQPEEDSEAMRSLDELKAVLTDDTKDLRLNIGNVLDNGDLKPEERWAVALASAYFLRAGELAEALIAAGSAHLTPGALADAKAAASIMGMNTVYYRFRHMVGKESYSQRQAGLRMARMARPATTKGLFELASMGCAVIAGCETCIKAHEQSLLAEGYGEDRVHQAVRIAAVVQGFAIAVAAEGVPASA</sequence>
<keyword evidence="2 6" id="KW-0049">Antioxidant</keyword>
<dbReference type="PANTHER" id="PTHR33930:SF7">
    <property type="entry name" value="ALKYL HYDROPEROXIDE REDUCTASE AHPD"/>
    <property type="match status" value="1"/>
</dbReference>
<organism evidence="8 9">
    <name type="scientific">Aquisphaera giovannonii</name>
    <dbReference type="NCBI Taxonomy" id="406548"/>
    <lineage>
        <taxon>Bacteria</taxon>
        <taxon>Pseudomonadati</taxon>
        <taxon>Planctomycetota</taxon>
        <taxon>Planctomycetia</taxon>
        <taxon>Isosphaerales</taxon>
        <taxon>Isosphaeraceae</taxon>
        <taxon>Aquisphaera</taxon>
    </lineage>
</organism>
<dbReference type="KEGG" id="agv:OJF2_62540"/>
<evidence type="ECO:0000256" key="6">
    <source>
        <dbReference type="HAMAP-Rule" id="MF_01676"/>
    </source>
</evidence>
<dbReference type="Proteomes" id="UP000324233">
    <property type="component" value="Chromosome"/>
</dbReference>
<dbReference type="InterPro" id="IPR004674">
    <property type="entry name" value="AhpD"/>
</dbReference>
<name>A0A5B9WAW6_9BACT</name>
<dbReference type="EMBL" id="CP042997">
    <property type="protein sequence ID" value="QEH37663.1"/>
    <property type="molecule type" value="Genomic_DNA"/>
</dbReference>
<keyword evidence="9" id="KW-1185">Reference proteome</keyword>
<evidence type="ECO:0000313" key="9">
    <source>
        <dbReference type="Proteomes" id="UP000324233"/>
    </source>
</evidence>
<feature type="disulfide bond" evidence="6">
    <location>
        <begin position="141"/>
        <end position="144"/>
    </location>
</feature>
<dbReference type="GO" id="GO:0051920">
    <property type="term" value="F:peroxiredoxin activity"/>
    <property type="evidence" value="ECO:0007669"/>
    <property type="project" value="InterPro"/>
</dbReference>
<dbReference type="InterPro" id="IPR003779">
    <property type="entry name" value="CMD-like"/>
</dbReference>
<dbReference type="HAMAP" id="MF_01676">
    <property type="entry name" value="AhpD"/>
    <property type="match status" value="1"/>
</dbReference>
<comment type="similarity">
    <text evidence="6">Belongs to the AhpD family.</text>
</comment>
<comment type="function">
    <text evidence="6">Antioxidant protein with alkyl hydroperoxidase activity. Required for the reduction of the AhpC active site cysteine residues and for the regeneration of the AhpC enzyme activity.</text>
</comment>
<evidence type="ECO:0000259" key="7">
    <source>
        <dbReference type="Pfam" id="PF02627"/>
    </source>
</evidence>
<dbReference type="SUPFAM" id="SSF69118">
    <property type="entry name" value="AhpD-like"/>
    <property type="match status" value="1"/>
</dbReference>
<dbReference type="GO" id="GO:0032843">
    <property type="term" value="F:hydroperoxide reductase activity"/>
    <property type="evidence" value="ECO:0007669"/>
    <property type="project" value="InterPro"/>
</dbReference>
<gene>
    <name evidence="8" type="primary">ahpD_3</name>
    <name evidence="6" type="synonym">ahpD</name>
    <name evidence="8" type="ORF">OJF2_62540</name>
</gene>
<feature type="domain" description="Carboxymuconolactone decarboxylase-like" evidence="7">
    <location>
        <begin position="111"/>
        <end position="182"/>
    </location>
</feature>
<dbReference type="GO" id="GO:0015036">
    <property type="term" value="F:disulfide oxidoreductase activity"/>
    <property type="evidence" value="ECO:0007669"/>
    <property type="project" value="TreeGrafter"/>
</dbReference>
<keyword evidence="5 6" id="KW-0676">Redox-active center</keyword>
<dbReference type="Gene3D" id="1.20.1290.10">
    <property type="entry name" value="AhpD-like"/>
    <property type="match status" value="1"/>
</dbReference>
<dbReference type="EC" id="1.11.1.28" evidence="6"/>
<dbReference type="NCBIfam" id="TIGR00778">
    <property type="entry name" value="ahpD_dom"/>
    <property type="match status" value="1"/>
</dbReference>